<comment type="caution">
    <text evidence="1">The sequence shown here is derived from an EMBL/GenBank/DDBJ whole genome shotgun (WGS) entry which is preliminary data.</text>
</comment>
<dbReference type="EMBL" id="BLPF01000002">
    <property type="protein sequence ID" value="GFJ81738.1"/>
    <property type="molecule type" value="Genomic_DNA"/>
</dbReference>
<evidence type="ECO:0000313" key="2">
    <source>
        <dbReference type="Proteomes" id="UP000482800"/>
    </source>
</evidence>
<dbReference type="Proteomes" id="UP000482800">
    <property type="component" value="Unassembled WGS sequence"/>
</dbReference>
<reference evidence="1 2" key="2">
    <citation type="submission" date="2020-03" db="EMBL/GenBank/DDBJ databases">
        <authorList>
            <person name="Ichikawa N."/>
            <person name="Kimura A."/>
            <person name="Kitahashi Y."/>
            <person name="Uohara A."/>
        </authorList>
    </citation>
    <scope>NUCLEOTIDE SEQUENCE [LARGE SCALE GENOMIC DNA]</scope>
    <source>
        <strain evidence="1 2">NBRC 108639</strain>
    </source>
</reference>
<organism evidence="1 2">
    <name type="scientific">Phytohabitans houttuyneae</name>
    <dbReference type="NCBI Taxonomy" id="1076126"/>
    <lineage>
        <taxon>Bacteria</taxon>
        <taxon>Bacillati</taxon>
        <taxon>Actinomycetota</taxon>
        <taxon>Actinomycetes</taxon>
        <taxon>Micromonosporales</taxon>
        <taxon>Micromonosporaceae</taxon>
    </lineage>
</organism>
<keyword evidence="2" id="KW-1185">Reference proteome</keyword>
<name>A0A6V8KH63_9ACTN</name>
<proteinExistence type="predicted"/>
<sequence>MAGCLRRKNIDALHSRCLSTDTGKRTHIRTSSKLAENTLTTAGERRVNGGWRAPPPCHQAPASRDLWPCAPPAARIRLNPAFHDPYLREAGIHGDHAGGGGAAE</sequence>
<reference evidence="1 2" key="1">
    <citation type="submission" date="2020-03" db="EMBL/GenBank/DDBJ databases">
        <title>Whole genome shotgun sequence of Phytohabitans houttuyneae NBRC 108639.</title>
        <authorList>
            <person name="Komaki H."/>
            <person name="Tamura T."/>
        </authorList>
    </citation>
    <scope>NUCLEOTIDE SEQUENCE [LARGE SCALE GENOMIC DNA]</scope>
    <source>
        <strain evidence="1 2">NBRC 108639</strain>
    </source>
</reference>
<protein>
    <submittedName>
        <fullName evidence="1">Uncharacterized protein</fullName>
    </submittedName>
</protein>
<accession>A0A6V8KH63</accession>
<dbReference type="AlphaFoldDB" id="A0A6V8KH63"/>
<gene>
    <name evidence="1" type="ORF">Phou_059180</name>
</gene>
<evidence type="ECO:0000313" key="1">
    <source>
        <dbReference type="EMBL" id="GFJ81738.1"/>
    </source>
</evidence>